<dbReference type="EMBL" id="LVYD01000047">
    <property type="protein sequence ID" value="OQP63079.1"/>
    <property type="molecule type" value="Genomic_DNA"/>
</dbReference>
<evidence type="ECO:0000313" key="2">
    <source>
        <dbReference type="Proteomes" id="UP000192796"/>
    </source>
</evidence>
<evidence type="ECO:0000313" key="1">
    <source>
        <dbReference type="EMBL" id="OQP63079.1"/>
    </source>
</evidence>
<dbReference type="AlphaFoldDB" id="A0A1V9FXI3"/>
<proteinExistence type="predicted"/>
<sequence>MGVATTPYNEKKKTFELYTFGSLRPQFTLYNALLNGQFRKSAHTIDFHDMRHLILEFDGGVAVSIPIQKRNLLEFKLRLSGRSPEFKLPKRLPRWHYWGGLELSFSHY</sequence>
<dbReference type="OrthoDB" id="622552at2"/>
<dbReference type="Proteomes" id="UP000192796">
    <property type="component" value="Unassembled WGS sequence"/>
</dbReference>
<dbReference type="InterPro" id="IPR037107">
    <property type="entry name" value="Put_OMP_sf"/>
</dbReference>
<organism evidence="1 2">
    <name type="scientific">Niastella vici</name>
    <dbReference type="NCBI Taxonomy" id="1703345"/>
    <lineage>
        <taxon>Bacteria</taxon>
        <taxon>Pseudomonadati</taxon>
        <taxon>Bacteroidota</taxon>
        <taxon>Chitinophagia</taxon>
        <taxon>Chitinophagales</taxon>
        <taxon>Chitinophagaceae</taxon>
        <taxon>Niastella</taxon>
    </lineage>
</organism>
<accession>A0A1V9FXI3</accession>
<keyword evidence="2" id="KW-1185">Reference proteome</keyword>
<dbReference type="Gene3D" id="2.40.128.140">
    <property type="entry name" value="Outer membrane protein"/>
    <property type="match status" value="1"/>
</dbReference>
<reference evidence="1 2" key="1">
    <citation type="submission" date="2016-03" db="EMBL/GenBank/DDBJ databases">
        <title>Niastella vici sp. nov., isolated from farmland soil.</title>
        <authorList>
            <person name="Chen L."/>
            <person name="Wang D."/>
            <person name="Yang S."/>
            <person name="Wang G."/>
        </authorList>
    </citation>
    <scope>NUCLEOTIDE SEQUENCE [LARGE SCALE GENOMIC DNA]</scope>
    <source>
        <strain evidence="1 2">DJ57</strain>
    </source>
</reference>
<dbReference type="RefSeq" id="WP_081148091.1">
    <property type="nucleotide sequence ID" value="NZ_LVYD01000047.1"/>
</dbReference>
<protein>
    <submittedName>
        <fullName evidence="1">Uncharacterized protein</fullName>
    </submittedName>
</protein>
<comment type="caution">
    <text evidence="1">The sequence shown here is derived from an EMBL/GenBank/DDBJ whole genome shotgun (WGS) entry which is preliminary data.</text>
</comment>
<gene>
    <name evidence="1" type="ORF">A3860_03655</name>
</gene>
<name>A0A1V9FXI3_9BACT</name>